<organism evidence="6 7">
    <name type="scientific">Halosegnis marinus</name>
    <dbReference type="NCBI Taxonomy" id="3034023"/>
    <lineage>
        <taxon>Archaea</taxon>
        <taxon>Methanobacteriati</taxon>
        <taxon>Methanobacteriota</taxon>
        <taxon>Stenosarchaea group</taxon>
        <taxon>Halobacteria</taxon>
        <taxon>Halobacteriales</taxon>
        <taxon>Natronomonadaceae</taxon>
        <taxon>Halosegnis</taxon>
    </lineage>
</organism>
<dbReference type="GO" id="GO:0044281">
    <property type="term" value="P:small molecule metabolic process"/>
    <property type="evidence" value="ECO:0007669"/>
    <property type="project" value="UniProtKB-ARBA"/>
</dbReference>
<dbReference type="SFLD" id="SFLDG01129">
    <property type="entry name" value="C1.5:_HAD__Beta-PGM__Phosphata"/>
    <property type="match status" value="1"/>
</dbReference>
<dbReference type="PANTHER" id="PTHR46470">
    <property type="entry name" value="N-ACYLNEURAMINATE-9-PHOSPHATASE"/>
    <property type="match status" value="1"/>
</dbReference>
<evidence type="ECO:0000313" key="6">
    <source>
        <dbReference type="EMBL" id="MFC7235054.1"/>
    </source>
</evidence>
<dbReference type="EC" id="3.1.3.-" evidence="6"/>
<feature type="region of interest" description="Disordered" evidence="5">
    <location>
        <begin position="194"/>
        <end position="219"/>
    </location>
</feature>
<evidence type="ECO:0000256" key="1">
    <source>
        <dbReference type="ARBA" id="ARBA00001946"/>
    </source>
</evidence>
<evidence type="ECO:0000256" key="4">
    <source>
        <dbReference type="ARBA" id="ARBA00022842"/>
    </source>
</evidence>
<comment type="similarity">
    <text evidence="2">Belongs to the HAD-like hydrolase superfamily.</text>
</comment>
<gene>
    <name evidence="6" type="ORF">ACFQJ4_06960</name>
</gene>
<dbReference type="Gene3D" id="3.40.50.1000">
    <property type="entry name" value="HAD superfamily/HAD-like"/>
    <property type="match status" value="1"/>
</dbReference>
<dbReference type="AlphaFoldDB" id="A0ABD5ZNG9"/>
<accession>A0ABD5ZNG9</accession>
<evidence type="ECO:0000256" key="2">
    <source>
        <dbReference type="ARBA" id="ARBA00007958"/>
    </source>
</evidence>
<dbReference type="Proteomes" id="UP001596398">
    <property type="component" value="Unassembled WGS sequence"/>
</dbReference>
<name>A0ABD5ZNG9_9EURY</name>
<evidence type="ECO:0000256" key="3">
    <source>
        <dbReference type="ARBA" id="ARBA00022801"/>
    </source>
</evidence>
<dbReference type="InterPro" id="IPR006439">
    <property type="entry name" value="HAD-SF_hydro_IA"/>
</dbReference>
<reference evidence="6 7" key="1">
    <citation type="journal article" date="2019" name="Int. J. Syst. Evol. Microbiol.">
        <title>The Global Catalogue of Microorganisms (GCM) 10K type strain sequencing project: providing services to taxonomists for standard genome sequencing and annotation.</title>
        <authorList>
            <consortium name="The Broad Institute Genomics Platform"/>
            <consortium name="The Broad Institute Genome Sequencing Center for Infectious Disease"/>
            <person name="Wu L."/>
            <person name="Ma J."/>
        </authorList>
    </citation>
    <scope>NUCLEOTIDE SEQUENCE [LARGE SCALE GENOMIC DNA]</scope>
    <source>
        <strain evidence="6 7">DT85</strain>
    </source>
</reference>
<dbReference type="InterPro" id="IPR036412">
    <property type="entry name" value="HAD-like_sf"/>
</dbReference>
<keyword evidence="7" id="KW-1185">Reference proteome</keyword>
<dbReference type="NCBIfam" id="TIGR01549">
    <property type="entry name" value="HAD-SF-IA-v1"/>
    <property type="match status" value="1"/>
</dbReference>
<dbReference type="PRINTS" id="PR00413">
    <property type="entry name" value="HADHALOGNASE"/>
</dbReference>
<evidence type="ECO:0000256" key="5">
    <source>
        <dbReference type="SAM" id="MobiDB-lite"/>
    </source>
</evidence>
<dbReference type="RefSeq" id="WP_276236076.1">
    <property type="nucleotide sequence ID" value="NZ_CP119802.1"/>
</dbReference>
<dbReference type="NCBIfam" id="TIGR01509">
    <property type="entry name" value="HAD-SF-IA-v3"/>
    <property type="match status" value="1"/>
</dbReference>
<protein>
    <submittedName>
        <fullName evidence="6">HAD family hydrolase</fullName>
        <ecNumber evidence="6">3.1.3.-</ecNumber>
    </submittedName>
</protein>
<dbReference type="GO" id="GO:0016787">
    <property type="term" value="F:hydrolase activity"/>
    <property type="evidence" value="ECO:0007669"/>
    <property type="project" value="UniProtKB-KW"/>
</dbReference>
<sequence>MRYAATAFDLDGTLCRHRQAIEPVFDGAFADAGVERFADPGDLWPELGDITDYDTETEQLADAFAGLAAKRGRDLDARALAEAFVARLDWSDVSLLPGATAALDAARANGPVGLMTNGPAPRQSTKLDALGLLDAFDAIVYAGDMNRRKPHPDPFERVVAGLSTPAEATLYVGDSLEHDVRGARGAGLPVAWVNPDGASPGEHAPTHDLRSVGDLGGVY</sequence>
<comment type="cofactor">
    <cofactor evidence="1">
        <name>Mg(2+)</name>
        <dbReference type="ChEBI" id="CHEBI:18420"/>
    </cofactor>
</comment>
<proteinExistence type="inferred from homology"/>
<dbReference type="EMBL" id="JBHTAP010000001">
    <property type="protein sequence ID" value="MFC7235054.1"/>
    <property type="molecule type" value="Genomic_DNA"/>
</dbReference>
<keyword evidence="3 6" id="KW-0378">Hydrolase</keyword>
<dbReference type="SUPFAM" id="SSF56784">
    <property type="entry name" value="HAD-like"/>
    <property type="match status" value="1"/>
</dbReference>
<dbReference type="GeneID" id="79266735"/>
<dbReference type="Gene3D" id="1.20.120.710">
    <property type="entry name" value="Haloacid dehalogenase hydrolase-like domain"/>
    <property type="match status" value="1"/>
</dbReference>
<evidence type="ECO:0000313" key="7">
    <source>
        <dbReference type="Proteomes" id="UP001596398"/>
    </source>
</evidence>
<dbReference type="SFLD" id="SFLDS00003">
    <property type="entry name" value="Haloacid_Dehalogenase"/>
    <property type="match status" value="1"/>
</dbReference>
<dbReference type="Pfam" id="PF00702">
    <property type="entry name" value="Hydrolase"/>
    <property type="match status" value="1"/>
</dbReference>
<comment type="caution">
    <text evidence="6">The sequence shown here is derived from an EMBL/GenBank/DDBJ whole genome shotgun (WGS) entry which is preliminary data.</text>
</comment>
<keyword evidence="4" id="KW-0460">Magnesium</keyword>
<dbReference type="InterPro" id="IPR051400">
    <property type="entry name" value="HAD-like_hydrolase"/>
</dbReference>
<dbReference type="InterPro" id="IPR023214">
    <property type="entry name" value="HAD_sf"/>
</dbReference>